<feature type="domain" description="Methyltransferase" evidence="3">
    <location>
        <begin position="43"/>
        <end position="130"/>
    </location>
</feature>
<reference evidence="4 5" key="1">
    <citation type="journal article" date="2023" name="Genome Announc.">
        <title>Pan-Genome Analyses of the Genus Cohnella and Proposal of the Novel Species Cohnella silvisoli sp. nov., Isolated from Forest Soil.</title>
        <authorList>
            <person name="Wang C."/>
            <person name="Mao L."/>
            <person name="Bao G."/>
            <person name="Zhu H."/>
        </authorList>
    </citation>
    <scope>NUCLEOTIDE SEQUENCE [LARGE SCALE GENOMIC DNA]</scope>
    <source>
        <strain evidence="4 5">NL03-T5-1</strain>
    </source>
</reference>
<dbReference type="RefSeq" id="WP_232185939.1">
    <property type="nucleotide sequence ID" value="NZ_JAIOAP010000006.1"/>
</dbReference>
<dbReference type="Proteomes" id="UP001493487">
    <property type="component" value="Unassembled WGS sequence"/>
</dbReference>
<dbReference type="CDD" id="cd02440">
    <property type="entry name" value="AdoMet_MTases"/>
    <property type="match status" value="1"/>
</dbReference>
<accession>A0ABV1KTF5</accession>
<dbReference type="InterPro" id="IPR041698">
    <property type="entry name" value="Methyltransf_25"/>
</dbReference>
<organism evidence="4 5">
    <name type="scientific">Cohnella silvisoli</name>
    <dbReference type="NCBI Taxonomy" id="2873699"/>
    <lineage>
        <taxon>Bacteria</taxon>
        <taxon>Bacillati</taxon>
        <taxon>Bacillota</taxon>
        <taxon>Bacilli</taxon>
        <taxon>Bacillales</taxon>
        <taxon>Paenibacillaceae</taxon>
        <taxon>Cohnella</taxon>
    </lineage>
</organism>
<evidence type="ECO:0000313" key="4">
    <source>
        <dbReference type="EMBL" id="MEQ4483321.1"/>
    </source>
</evidence>
<dbReference type="Gene3D" id="3.40.50.150">
    <property type="entry name" value="Vaccinia Virus protein VP39"/>
    <property type="match status" value="1"/>
</dbReference>
<dbReference type="InterPro" id="IPR029063">
    <property type="entry name" value="SAM-dependent_MTases_sf"/>
</dbReference>
<dbReference type="GO" id="GO:0032259">
    <property type="term" value="P:methylation"/>
    <property type="evidence" value="ECO:0007669"/>
    <property type="project" value="UniProtKB-KW"/>
</dbReference>
<evidence type="ECO:0000256" key="2">
    <source>
        <dbReference type="ARBA" id="ARBA00022679"/>
    </source>
</evidence>
<dbReference type="EMBL" id="JASKHM010000007">
    <property type="protein sequence ID" value="MEQ4483321.1"/>
    <property type="molecule type" value="Genomic_DNA"/>
</dbReference>
<dbReference type="SUPFAM" id="SSF53335">
    <property type="entry name" value="S-adenosyl-L-methionine-dependent methyltransferases"/>
    <property type="match status" value="1"/>
</dbReference>
<name>A0ABV1KTF5_9BACL</name>
<dbReference type="PANTHER" id="PTHR43861">
    <property type="entry name" value="TRANS-ACONITATE 2-METHYLTRANSFERASE-RELATED"/>
    <property type="match status" value="1"/>
</dbReference>
<evidence type="ECO:0000259" key="3">
    <source>
        <dbReference type="Pfam" id="PF13649"/>
    </source>
</evidence>
<proteinExistence type="predicted"/>
<protein>
    <submittedName>
        <fullName evidence="4">Methyltransferase domain-containing protein</fullName>
    </submittedName>
</protein>
<gene>
    <name evidence="4" type="ORF">QJS35_13060</name>
</gene>
<keyword evidence="1 4" id="KW-0489">Methyltransferase</keyword>
<keyword evidence="2" id="KW-0808">Transferase</keyword>
<evidence type="ECO:0000313" key="5">
    <source>
        <dbReference type="Proteomes" id="UP001493487"/>
    </source>
</evidence>
<sequence length="264" mass="30218">MVDVKRKQKVYWEANLYDDSMSFVSQYGEDLVKWLNPQNGERIVDFGCGTGDLAAQIASLGSEVIGVDISPEMVERAQNKYSHLTFQCADGMSWNAEQTYDAVFSNAALHWMKDAEAAIRSMTKGLRPEGRLVVEFGGHRNVEAIVTAVRETLQARNREDAFVMPWYFPTVGEYSTLLEKAGLEVRSAILFDRPTRLDNGENGMKVWLNMFGTAMFPRASEEESAIWIEEAVERLKEMQFKQGEWTADYRRLRIYAIKLRDEMI</sequence>
<dbReference type="Pfam" id="PF13649">
    <property type="entry name" value="Methyltransf_25"/>
    <property type="match status" value="1"/>
</dbReference>
<dbReference type="PANTHER" id="PTHR43861:SF1">
    <property type="entry name" value="TRANS-ACONITATE 2-METHYLTRANSFERASE"/>
    <property type="match status" value="1"/>
</dbReference>
<keyword evidence="5" id="KW-1185">Reference proteome</keyword>
<comment type="caution">
    <text evidence="4">The sequence shown here is derived from an EMBL/GenBank/DDBJ whole genome shotgun (WGS) entry which is preliminary data.</text>
</comment>
<evidence type="ECO:0000256" key="1">
    <source>
        <dbReference type="ARBA" id="ARBA00022603"/>
    </source>
</evidence>
<dbReference type="GO" id="GO:0008168">
    <property type="term" value="F:methyltransferase activity"/>
    <property type="evidence" value="ECO:0007669"/>
    <property type="project" value="UniProtKB-KW"/>
</dbReference>